<comment type="caution">
    <text evidence="3">The sequence shown here is derived from an EMBL/GenBank/DDBJ whole genome shotgun (WGS) entry which is preliminary data.</text>
</comment>
<feature type="domain" description="Saccharopine dehydrogenase-like C-terminal" evidence="2">
    <location>
        <begin position="134"/>
        <end position="386"/>
    </location>
</feature>
<dbReference type="InterPro" id="IPR032095">
    <property type="entry name" value="Sacchrp_dh-like_C"/>
</dbReference>
<dbReference type="InterPro" id="IPR005097">
    <property type="entry name" value="Sacchrp_dh_NADP-bd"/>
</dbReference>
<accession>A0ABU0BS88</accession>
<evidence type="ECO:0000313" key="3">
    <source>
        <dbReference type="EMBL" id="MDQ0321109.1"/>
    </source>
</evidence>
<dbReference type="PANTHER" id="PTHR43796">
    <property type="entry name" value="CARBOXYNORSPERMIDINE SYNTHASE"/>
    <property type="match status" value="1"/>
</dbReference>
<dbReference type="Gene3D" id="3.40.50.720">
    <property type="entry name" value="NAD(P)-binding Rossmann-like Domain"/>
    <property type="match status" value="1"/>
</dbReference>
<gene>
    <name evidence="3" type="ORF">QO002_003247</name>
</gene>
<evidence type="ECO:0000259" key="1">
    <source>
        <dbReference type="Pfam" id="PF03435"/>
    </source>
</evidence>
<dbReference type="Proteomes" id="UP001230207">
    <property type="component" value="Unassembled WGS sequence"/>
</dbReference>
<dbReference type="RefSeq" id="WP_307231448.1">
    <property type="nucleotide sequence ID" value="NZ_JAUSVF010000001.1"/>
</dbReference>
<protein>
    <submittedName>
        <fullName evidence="3">Saccharopine dehydrogenase-like NADP-dependent oxidoreductase</fullName>
    </submittedName>
</protein>
<dbReference type="InterPro" id="IPR036291">
    <property type="entry name" value="NAD(P)-bd_dom_sf"/>
</dbReference>
<reference evidence="3 4" key="1">
    <citation type="submission" date="2023-07" db="EMBL/GenBank/DDBJ databases">
        <title>Genomic Encyclopedia of Type Strains, Phase IV (KMG-IV): sequencing the most valuable type-strain genomes for metagenomic binning, comparative biology and taxonomic classification.</title>
        <authorList>
            <person name="Goeker M."/>
        </authorList>
    </citation>
    <scope>NUCLEOTIDE SEQUENCE [LARGE SCALE GENOMIC DNA]</scope>
    <source>
        <strain evidence="3 4">DSM 1112</strain>
    </source>
</reference>
<dbReference type="PANTHER" id="PTHR43796:SF2">
    <property type="entry name" value="CARBOXYNORSPERMIDINE SYNTHASE"/>
    <property type="match status" value="1"/>
</dbReference>
<evidence type="ECO:0000313" key="4">
    <source>
        <dbReference type="Proteomes" id="UP001230207"/>
    </source>
</evidence>
<dbReference type="SUPFAM" id="SSF51735">
    <property type="entry name" value="NAD(P)-binding Rossmann-fold domains"/>
    <property type="match status" value="1"/>
</dbReference>
<organism evidence="3 4">
    <name type="scientific">Pararhizobium capsulatum DSM 1112</name>
    <dbReference type="NCBI Taxonomy" id="1121113"/>
    <lineage>
        <taxon>Bacteria</taxon>
        <taxon>Pseudomonadati</taxon>
        <taxon>Pseudomonadota</taxon>
        <taxon>Alphaproteobacteria</taxon>
        <taxon>Hyphomicrobiales</taxon>
        <taxon>Rhizobiaceae</taxon>
        <taxon>Rhizobium/Agrobacterium group</taxon>
        <taxon>Pararhizobium</taxon>
    </lineage>
</organism>
<dbReference type="Pfam" id="PF16653">
    <property type="entry name" value="Sacchrp_dh_C"/>
    <property type="match status" value="1"/>
</dbReference>
<dbReference type="Pfam" id="PF03435">
    <property type="entry name" value="Sacchrp_dh_NADP"/>
    <property type="match status" value="1"/>
</dbReference>
<proteinExistence type="predicted"/>
<sequence>MIITLLGGAGFMGAGIVRDLVSDRAIVNITKIRLCDASREKMEALASELGDPRIEIVSLNVTDPSALSTAISGADICINCVPTLLGFQMAIFEAALAAKVAYVDLGGLGTFTVKQLAEHERFQAAGVTAVIGVGADPGMSNVICRAVAEELDEIDSINLYWAAELTGDENPVLVPPYSVSTVLAEYANPSTQFYDGRHVECPPMSGREFLDLPEPWGRCEFMHSPHSEQLTVPLADGIREKGINEFSWKLHLPHREHEAWVGLVKAGFGDFAEPVEIGGVSVKPLDVLNKVIERNVRKNAEKIPQQDSYEIHFAIGRGRKDGVARTVRVEVTVSPDPLYGSYIDACTSMNASIAAQLILAKPRKPGVFAPESYFDVVEYFPELEKRKFAIRTQID</sequence>
<keyword evidence="4" id="KW-1185">Reference proteome</keyword>
<dbReference type="EMBL" id="JAUSVF010000001">
    <property type="protein sequence ID" value="MDQ0321109.1"/>
    <property type="molecule type" value="Genomic_DNA"/>
</dbReference>
<dbReference type="Gene3D" id="3.30.360.10">
    <property type="entry name" value="Dihydrodipicolinate Reductase, domain 2"/>
    <property type="match status" value="1"/>
</dbReference>
<evidence type="ECO:0000259" key="2">
    <source>
        <dbReference type="Pfam" id="PF16653"/>
    </source>
</evidence>
<name>A0ABU0BS88_9HYPH</name>
<feature type="domain" description="Saccharopine dehydrogenase NADP binding" evidence="1">
    <location>
        <begin position="5"/>
        <end position="130"/>
    </location>
</feature>